<feature type="region of interest" description="Disordered" evidence="7">
    <location>
        <begin position="221"/>
        <end position="240"/>
    </location>
</feature>
<dbReference type="GO" id="GO:0016020">
    <property type="term" value="C:membrane"/>
    <property type="evidence" value="ECO:0007669"/>
    <property type="project" value="TreeGrafter"/>
</dbReference>
<evidence type="ECO:0000256" key="3">
    <source>
        <dbReference type="ARBA" id="ARBA00022801"/>
    </source>
</evidence>
<protein>
    <submittedName>
        <fullName evidence="10">Peptidase</fullName>
    </submittedName>
</protein>
<dbReference type="PANTHER" id="PTHR22726:SF24">
    <property type="entry name" value="M48 FAMILY METALLOPEPTIDASE"/>
    <property type="match status" value="1"/>
</dbReference>
<evidence type="ECO:0000256" key="5">
    <source>
        <dbReference type="ARBA" id="ARBA00023049"/>
    </source>
</evidence>
<keyword evidence="3 6" id="KW-0378">Hydrolase</keyword>
<dbReference type="GO" id="GO:0004222">
    <property type="term" value="F:metalloendopeptidase activity"/>
    <property type="evidence" value="ECO:0007669"/>
    <property type="project" value="InterPro"/>
</dbReference>
<dbReference type="RefSeq" id="WP_126805998.1">
    <property type="nucleotide sequence ID" value="NZ_PIPP01000001.1"/>
</dbReference>
<proteinExistence type="inferred from homology"/>
<feature type="signal peptide" evidence="8">
    <location>
        <begin position="1"/>
        <end position="18"/>
    </location>
</feature>
<dbReference type="Gene3D" id="3.30.2010.10">
    <property type="entry name" value="Metalloproteases ('zincins'), catalytic domain"/>
    <property type="match status" value="1"/>
</dbReference>
<organism evidence="10 11">
    <name type="scientific">Aliidiomarina shirensis</name>
    <dbReference type="NCBI Taxonomy" id="1048642"/>
    <lineage>
        <taxon>Bacteria</taxon>
        <taxon>Pseudomonadati</taxon>
        <taxon>Pseudomonadota</taxon>
        <taxon>Gammaproteobacteria</taxon>
        <taxon>Alteromonadales</taxon>
        <taxon>Idiomarinaceae</taxon>
        <taxon>Aliidiomarina</taxon>
    </lineage>
</organism>
<reference evidence="11" key="1">
    <citation type="journal article" date="2018" name="Front. Microbiol.">
        <title>Genome-Based Analysis Reveals the Taxonomy and Diversity of the Family Idiomarinaceae.</title>
        <authorList>
            <person name="Liu Y."/>
            <person name="Lai Q."/>
            <person name="Shao Z."/>
        </authorList>
    </citation>
    <scope>NUCLEOTIDE SEQUENCE [LARGE SCALE GENOMIC DNA]</scope>
    <source>
        <strain evidence="11">AIS</strain>
    </source>
</reference>
<dbReference type="InterPro" id="IPR001915">
    <property type="entry name" value="Peptidase_M48"/>
</dbReference>
<dbReference type="InterPro" id="IPR051156">
    <property type="entry name" value="Mito/Outer_Membr_Metalloprot"/>
</dbReference>
<feature type="domain" description="Peptidase M48" evidence="9">
    <location>
        <begin position="80"/>
        <end position="245"/>
    </location>
</feature>
<gene>
    <name evidence="10" type="ORF">CWE13_03715</name>
</gene>
<dbReference type="GO" id="GO:0046872">
    <property type="term" value="F:metal ion binding"/>
    <property type="evidence" value="ECO:0007669"/>
    <property type="project" value="UniProtKB-KW"/>
</dbReference>
<evidence type="ECO:0000256" key="2">
    <source>
        <dbReference type="ARBA" id="ARBA00022723"/>
    </source>
</evidence>
<keyword evidence="8" id="KW-0732">Signal</keyword>
<evidence type="ECO:0000256" key="1">
    <source>
        <dbReference type="ARBA" id="ARBA00022670"/>
    </source>
</evidence>
<comment type="similarity">
    <text evidence="6">Belongs to the peptidase M48 family.</text>
</comment>
<evidence type="ECO:0000259" key="9">
    <source>
        <dbReference type="Pfam" id="PF01435"/>
    </source>
</evidence>
<name>A0A432WYA1_9GAMM</name>
<evidence type="ECO:0000313" key="10">
    <source>
        <dbReference type="EMBL" id="RUO38753.1"/>
    </source>
</evidence>
<accession>A0A432WYA1</accession>
<evidence type="ECO:0000256" key="7">
    <source>
        <dbReference type="SAM" id="MobiDB-lite"/>
    </source>
</evidence>
<evidence type="ECO:0000256" key="4">
    <source>
        <dbReference type="ARBA" id="ARBA00022833"/>
    </source>
</evidence>
<dbReference type="PROSITE" id="PS51257">
    <property type="entry name" value="PROKAR_LIPOPROTEIN"/>
    <property type="match status" value="1"/>
</dbReference>
<dbReference type="CDD" id="cd07331">
    <property type="entry name" value="M48C_Oma1_like"/>
    <property type="match status" value="1"/>
</dbReference>
<dbReference type="EMBL" id="PIPP01000001">
    <property type="protein sequence ID" value="RUO38753.1"/>
    <property type="molecule type" value="Genomic_DNA"/>
</dbReference>
<sequence length="274" mass="29400">MKSIGWLSLITLSAVVLVACTTSPTGRSQLNLFSGGALNSLGQQSFAEMKQQEKVSNDPELNAYAQCVADAIIEVLPDEYANIEWEVAVFDSEAINAFALPGGHIGFYTGIMKLAENEHQLAAIMGHEIGHVMAEHSSERMSTNLVISGGLLGADMLLSERPTEQRAMIMGALGIGTQLAVALPYSRTHESEADEIGLDLMARAGFRPEEAPKLWENMAAQGSGSTPELLSTHPSPTSRIRDLSSQVPGVMPLYQARVSAGSLPKCPRPRKLNN</sequence>
<keyword evidence="5 6" id="KW-0482">Metalloprotease</keyword>
<dbReference type="GO" id="GO:0051603">
    <property type="term" value="P:proteolysis involved in protein catabolic process"/>
    <property type="evidence" value="ECO:0007669"/>
    <property type="project" value="TreeGrafter"/>
</dbReference>
<keyword evidence="2" id="KW-0479">Metal-binding</keyword>
<comment type="caution">
    <text evidence="10">The sequence shown here is derived from an EMBL/GenBank/DDBJ whole genome shotgun (WGS) entry which is preliminary data.</text>
</comment>
<evidence type="ECO:0000256" key="8">
    <source>
        <dbReference type="SAM" id="SignalP"/>
    </source>
</evidence>
<comment type="cofactor">
    <cofactor evidence="6">
        <name>Zn(2+)</name>
        <dbReference type="ChEBI" id="CHEBI:29105"/>
    </cofactor>
    <text evidence="6">Binds 1 zinc ion per subunit.</text>
</comment>
<feature type="chain" id="PRO_5019067148" evidence="8">
    <location>
        <begin position="19"/>
        <end position="274"/>
    </location>
</feature>
<dbReference type="OrthoDB" id="9810445at2"/>
<keyword evidence="11" id="KW-1185">Reference proteome</keyword>
<keyword evidence="4 6" id="KW-0862">Zinc</keyword>
<keyword evidence="1 6" id="KW-0645">Protease</keyword>
<dbReference type="Pfam" id="PF01435">
    <property type="entry name" value="Peptidase_M48"/>
    <property type="match status" value="1"/>
</dbReference>
<dbReference type="Proteomes" id="UP000286934">
    <property type="component" value="Unassembled WGS sequence"/>
</dbReference>
<evidence type="ECO:0000256" key="6">
    <source>
        <dbReference type="RuleBase" id="RU003983"/>
    </source>
</evidence>
<dbReference type="AlphaFoldDB" id="A0A432WYA1"/>
<evidence type="ECO:0000313" key="11">
    <source>
        <dbReference type="Proteomes" id="UP000286934"/>
    </source>
</evidence>
<dbReference type="PANTHER" id="PTHR22726">
    <property type="entry name" value="METALLOENDOPEPTIDASE OMA1"/>
    <property type="match status" value="1"/>
</dbReference>